<protein>
    <recommendedName>
        <fullName evidence="2">F-box domain-containing protein</fullName>
    </recommendedName>
</protein>
<dbReference type="InterPro" id="IPR036047">
    <property type="entry name" value="F-box-like_dom_sf"/>
</dbReference>
<feature type="region of interest" description="Disordered" evidence="1">
    <location>
        <begin position="1"/>
        <end position="84"/>
    </location>
</feature>
<sequence length="713" mass="82522">MTRRSSRISQQKSNTARTISHASPTAATLHANTQPLTSRPMGSTRKRLRTSDGDDEDEDNVSEYRDNDNGGQSRRKKKKTKMPAEFRKVRGKRGLLERLAKDVPLDIIFEIFCYLDSSDLINLSLTTRDLRSILMSKASDFVWRSARLNLDDLPPLPKDLSEFQYADFIFGIHCHPPQLCSRKGDLIPTLWSFRTRCCRTCAVDTFPYFLTLKRAQPLDYRDANILPHEVIPGIYRKDRKSIAVRHIGHTALTQQLREQYDALKTEEEIDVWISRKWEEQEALREVRPHKHGRLCNEWYSNMVQDRDDKLFEERKDAILQKLDELGLREEAEIIINSEESYLFLEHDAVNQSKKLTVQVSFDPAWNKMKSDLAVMLSEHKELRIAGEHKIVAVRRYETLVELYHQALKDSDFREPYPLVLDVLTDQDFKKLIWNTSCYDVLSRAFLSSQYSQLLPAVLQRWRSAKILELVGIVQRKIPGFTSSDLYLAVTVFGCKGCKIKMHFPEMFYHECCQGFSANDDLRAEFFRSNYLWDLCKGSCNLSKLFFDRSGSETVKLVVEACGLDPKTASSQDLYATEPLIECLTCSGRAGSDRLFMGFRGVLKHRCNNGRYTVNSFGEETKDILSCEPSLHGYLKCAHCHREIGNKATGVRQHLENWHGLTFENSSEPDITEESPPGQTLKSMQDHWYWNTRECEYLKYEFSFRKRRGITSDA</sequence>
<name>A0ABQ8Q7I6_9AGAR</name>
<dbReference type="Proteomes" id="UP001163828">
    <property type="component" value="Unassembled WGS sequence"/>
</dbReference>
<comment type="caution">
    <text evidence="3">The sequence shown here is derived from an EMBL/GenBank/DDBJ whole genome shotgun (WGS) entry which is preliminary data.</text>
</comment>
<dbReference type="Pfam" id="PF00646">
    <property type="entry name" value="F-box"/>
    <property type="match status" value="1"/>
</dbReference>
<evidence type="ECO:0000313" key="4">
    <source>
        <dbReference type="Proteomes" id="UP001163828"/>
    </source>
</evidence>
<evidence type="ECO:0000256" key="1">
    <source>
        <dbReference type="SAM" id="MobiDB-lite"/>
    </source>
</evidence>
<reference evidence="3" key="1">
    <citation type="submission" date="2022-08" db="EMBL/GenBank/DDBJ databases">
        <authorList>
            <consortium name="DOE Joint Genome Institute"/>
            <person name="Min B."/>
            <person name="Riley R."/>
            <person name="Sierra-Patev S."/>
            <person name="Naranjo-Ortiz M."/>
            <person name="Looney B."/>
            <person name="Konkel Z."/>
            <person name="Slot J.C."/>
            <person name="Sakamoto Y."/>
            <person name="Steenwyk J.L."/>
            <person name="Rokas A."/>
            <person name="Carro J."/>
            <person name="Camarero S."/>
            <person name="Ferreira P."/>
            <person name="Molpeceres G."/>
            <person name="Ruiz-Duenas F.J."/>
            <person name="Serrano A."/>
            <person name="Henrissat B."/>
            <person name="Drula E."/>
            <person name="Hughes K.W."/>
            <person name="Mata J.L."/>
            <person name="Ishikawa N.K."/>
            <person name="Vargas-Isla R."/>
            <person name="Ushijima S."/>
            <person name="Smith C.A."/>
            <person name="Ahrendt S."/>
            <person name="Andreopoulos W."/>
            <person name="He G."/>
            <person name="Labutti K."/>
            <person name="Lipzen A."/>
            <person name="Ng V."/>
            <person name="Sandor L."/>
            <person name="Barry K."/>
            <person name="Martinez A.T."/>
            <person name="Xiao Y."/>
            <person name="Gibbons J.G."/>
            <person name="Terashima K."/>
            <person name="Hibbett D.S."/>
            <person name="Grigoriev I.V."/>
        </authorList>
    </citation>
    <scope>NUCLEOTIDE SEQUENCE</scope>
    <source>
        <strain evidence="3">TFB10827</strain>
    </source>
</reference>
<gene>
    <name evidence="3" type="ORF">F5050DRAFT_1713691</name>
</gene>
<organism evidence="3 4">
    <name type="scientific">Lentinula boryana</name>
    <dbReference type="NCBI Taxonomy" id="40481"/>
    <lineage>
        <taxon>Eukaryota</taxon>
        <taxon>Fungi</taxon>
        <taxon>Dikarya</taxon>
        <taxon>Basidiomycota</taxon>
        <taxon>Agaricomycotina</taxon>
        <taxon>Agaricomycetes</taxon>
        <taxon>Agaricomycetidae</taxon>
        <taxon>Agaricales</taxon>
        <taxon>Marasmiineae</taxon>
        <taxon>Omphalotaceae</taxon>
        <taxon>Lentinula</taxon>
    </lineage>
</organism>
<dbReference type="InterPro" id="IPR001810">
    <property type="entry name" value="F-box_dom"/>
</dbReference>
<proteinExistence type="predicted"/>
<dbReference type="EMBL" id="MU790703">
    <property type="protein sequence ID" value="KAJ3994446.1"/>
    <property type="molecule type" value="Genomic_DNA"/>
</dbReference>
<evidence type="ECO:0000313" key="3">
    <source>
        <dbReference type="EMBL" id="KAJ3994446.1"/>
    </source>
</evidence>
<evidence type="ECO:0000259" key="2">
    <source>
        <dbReference type="PROSITE" id="PS50181"/>
    </source>
</evidence>
<accession>A0ABQ8Q7I6</accession>
<keyword evidence="4" id="KW-1185">Reference proteome</keyword>
<dbReference type="SUPFAM" id="SSF81383">
    <property type="entry name" value="F-box domain"/>
    <property type="match status" value="1"/>
</dbReference>
<dbReference type="SMART" id="SM00256">
    <property type="entry name" value="FBOX"/>
    <property type="match status" value="1"/>
</dbReference>
<feature type="compositionally biased region" description="Polar residues" evidence="1">
    <location>
        <begin position="7"/>
        <end position="41"/>
    </location>
</feature>
<dbReference type="PROSITE" id="PS50181">
    <property type="entry name" value="FBOX"/>
    <property type="match status" value="1"/>
</dbReference>
<feature type="domain" description="F-box" evidence="2">
    <location>
        <begin position="97"/>
        <end position="146"/>
    </location>
</feature>